<proteinExistence type="predicted"/>
<protein>
    <submittedName>
        <fullName evidence="2">Uncharacterized protein</fullName>
    </submittedName>
</protein>
<name>A0A5K0UA51_9VIRU</name>
<feature type="region of interest" description="Disordered" evidence="1">
    <location>
        <begin position="1"/>
        <end position="24"/>
    </location>
</feature>
<comment type="caution">
    <text evidence="2">The sequence shown here is derived from an EMBL/GenBank/DDBJ whole genome shotgun (WGS) entry which is preliminary data.</text>
</comment>
<feature type="compositionally biased region" description="Basic and acidic residues" evidence="1">
    <location>
        <begin position="634"/>
        <end position="667"/>
    </location>
</feature>
<feature type="compositionally biased region" description="Low complexity" evidence="1">
    <location>
        <begin position="448"/>
        <end position="471"/>
    </location>
</feature>
<evidence type="ECO:0000313" key="3">
    <source>
        <dbReference type="Proteomes" id="UP000594342"/>
    </source>
</evidence>
<feature type="compositionally biased region" description="Polar residues" evidence="1">
    <location>
        <begin position="620"/>
        <end position="632"/>
    </location>
</feature>
<feature type="region of interest" description="Disordered" evidence="1">
    <location>
        <begin position="445"/>
        <end position="477"/>
    </location>
</feature>
<reference evidence="2 3" key="1">
    <citation type="submission" date="2018-10" db="EMBL/GenBank/DDBJ databases">
        <authorList>
            <consortium name="IHU Genomes"/>
        </authorList>
    </citation>
    <scope>NUCLEOTIDE SEQUENCE [LARGE SCALE GENOMIC DNA]</scope>
    <source>
        <strain evidence="2 3">A1</strain>
    </source>
</reference>
<feature type="compositionally biased region" description="Basic and acidic residues" evidence="1">
    <location>
        <begin position="9"/>
        <end position="24"/>
    </location>
</feature>
<evidence type="ECO:0000256" key="1">
    <source>
        <dbReference type="SAM" id="MobiDB-lite"/>
    </source>
</evidence>
<dbReference type="EMBL" id="UPSH01000001">
    <property type="protein sequence ID" value="VBB18372.1"/>
    <property type="molecule type" value="Genomic_DNA"/>
</dbReference>
<accession>A0A5K0UA51</accession>
<dbReference type="Proteomes" id="UP000594342">
    <property type="component" value="Unassembled WGS sequence"/>
</dbReference>
<feature type="compositionally biased region" description="Basic and acidic residues" evidence="1">
    <location>
        <begin position="553"/>
        <end position="578"/>
    </location>
</feature>
<evidence type="ECO:0000313" key="2">
    <source>
        <dbReference type="EMBL" id="VBB18372.1"/>
    </source>
</evidence>
<feature type="region of interest" description="Disordered" evidence="1">
    <location>
        <begin position="521"/>
        <end position="600"/>
    </location>
</feature>
<organism evidence="2 3">
    <name type="scientific">Yasminevirus sp. GU-2018</name>
    <dbReference type="NCBI Taxonomy" id="2420051"/>
    <lineage>
        <taxon>Viruses</taxon>
        <taxon>Varidnaviria</taxon>
        <taxon>Bamfordvirae</taxon>
        <taxon>Nucleocytoviricota</taxon>
        <taxon>Megaviricetes</taxon>
        <taxon>Imitervirales</taxon>
        <taxon>Mimiviridae</taxon>
        <taxon>Klosneuvirinae</taxon>
        <taxon>Yasminevirus</taxon>
        <taxon>Yasminevirus saudimassiliense</taxon>
    </lineage>
</organism>
<feature type="compositionally biased region" description="Polar residues" evidence="1">
    <location>
        <begin position="522"/>
        <end position="541"/>
    </location>
</feature>
<sequence length="685" mass="76152">MLSYKKKTHTESENVLRDQKRDNRSFNISDITKIENTVEKPDQIPQNGGAEPGLNLTNVSGVTRSPITKQDSEHVLNLGMNANKNAITSRGLDVTANDVDPGTLEGGNQAPKLRTDNTLGTNGLNNVGGFLNQRSGLAQGTAQSTVQGAVQGTVPSQNYVINIQQTVDRESIIVETLHAQKKFVFYDRNKNFLGGFSVYDFVKYVTSNVSVNFLAGVDGDSVKPIIEKYICNVKKVETPSKRYIINMLSYLESPFMGNIETLIKFYTFVHEFETSMLEDELTKIPKQESVAVVDIFNNMLYTLLNHILKIIAILTNKLEWSDPNSAKIRSTLLNYSVAIVYRLSKFVRDDTTKKMDELNVLNQDLLRIEGIRTSVNTKIENVQKAIDKQSTEIDIVLRNLMMCQMVGDRTTQQTVRQTVGQTVGKMATPESRESIMAQLVLNDDGETVSGSPVTSQSSSEQVSSSTPVSSSLDKSNIYNVASESGRKTLHERREIEKKRSENLRVSELLDDLSRLRSVSDAQAVTQQSSKTKVQENMQSDPQIKMFSVGGGKNESDKTDKSNKTRDTSKVSEVSERDKSKNKHVGGSSKGKTNVPKLDMLPTDSVQSLSDIINMHNKVNFSSESDLSQNSFESGDDRSTDRRAKLKHSSKDSIRESSSRDSTRESTRESTGSSSKKTSKRSLHDF</sequence>
<feature type="compositionally biased region" description="Basic residues" evidence="1">
    <location>
        <begin position="676"/>
        <end position="685"/>
    </location>
</feature>
<gene>
    <name evidence="2" type="ORF">YASMINEVIRUS_835</name>
</gene>
<keyword evidence="3" id="KW-1185">Reference proteome</keyword>
<feature type="region of interest" description="Disordered" evidence="1">
    <location>
        <begin position="620"/>
        <end position="685"/>
    </location>
</feature>